<keyword evidence="2" id="KW-1185">Reference proteome</keyword>
<proteinExistence type="predicted"/>
<evidence type="ECO:0000313" key="2">
    <source>
        <dbReference type="Proteomes" id="UP001189624"/>
    </source>
</evidence>
<dbReference type="EMBL" id="OY731403">
    <property type="protein sequence ID" value="CAJ1965230.1"/>
    <property type="molecule type" value="Genomic_DNA"/>
</dbReference>
<reference evidence="1" key="1">
    <citation type="submission" date="2023-10" db="EMBL/GenBank/DDBJ databases">
        <authorList>
            <person name="Domelevo Entfellner J.-B."/>
        </authorList>
    </citation>
    <scope>NUCLEOTIDE SEQUENCE</scope>
</reference>
<organism evidence="1 2">
    <name type="scientific">Sphenostylis stenocarpa</name>
    <dbReference type="NCBI Taxonomy" id="92480"/>
    <lineage>
        <taxon>Eukaryota</taxon>
        <taxon>Viridiplantae</taxon>
        <taxon>Streptophyta</taxon>
        <taxon>Embryophyta</taxon>
        <taxon>Tracheophyta</taxon>
        <taxon>Spermatophyta</taxon>
        <taxon>Magnoliopsida</taxon>
        <taxon>eudicotyledons</taxon>
        <taxon>Gunneridae</taxon>
        <taxon>Pentapetalae</taxon>
        <taxon>rosids</taxon>
        <taxon>fabids</taxon>
        <taxon>Fabales</taxon>
        <taxon>Fabaceae</taxon>
        <taxon>Papilionoideae</taxon>
        <taxon>50 kb inversion clade</taxon>
        <taxon>NPAAA clade</taxon>
        <taxon>indigoferoid/millettioid clade</taxon>
        <taxon>Phaseoleae</taxon>
        <taxon>Sphenostylis</taxon>
    </lineage>
</organism>
<evidence type="ECO:0000313" key="1">
    <source>
        <dbReference type="EMBL" id="CAJ1965230.1"/>
    </source>
</evidence>
<name>A0AA86T3L4_9FABA</name>
<protein>
    <submittedName>
        <fullName evidence="1">Uncharacterized protein</fullName>
    </submittedName>
</protein>
<dbReference type="Proteomes" id="UP001189624">
    <property type="component" value="Chromosome 6"/>
</dbReference>
<dbReference type="AlphaFoldDB" id="A0AA86T3L4"/>
<dbReference type="Gramene" id="rna-AYBTSS11_LOCUS20730">
    <property type="protein sequence ID" value="CAJ1965230.1"/>
    <property type="gene ID" value="gene-AYBTSS11_LOCUS20730"/>
</dbReference>
<sequence>MLSKLRFGVGEDSDINYLGPSSIYFSTLFNTKLRSAVTLQVCYRNRGLDPLENMNSRTRALTRKSVTMVVVACVRASKTITLAAFQYAFDIVIGMFTEVEVLFSPADFFAYFDMANLMTPIFRVTLAWSFPLYGPSLFVPNEIKHSIPYLCPWPDFIPYVVWLQLSPMRHPIFH</sequence>
<gene>
    <name evidence="1" type="ORF">AYBTSS11_LOCUS20730</name>
</gene>
<accession>A0AA86T3L4</accession>